<evidence type="ECO:0000256" key="1">
    <source>
        <dbReference type="SAM" id="SignalP"/>
    </source>
</evidence>
<evidence type="ECO:0000313" key="3">
    <source>
        <dbReference type="Proteomes" id="UP001139353"/>
    </source>
</evidence>
<protein>
    <recommendedName>
        <fullName evidence="4">PEP-CTERM protein-sorting domain-containing protein</fullName>
    </recommendedName>
</protein>
<evidence type="ECO:0000313" key="2">
    <source>
        <dbReference type="EMBL" id="MCK9685056.1"/>
    </source>
</evidence>
<dbReference type="Gene3D" id="2.60.120.260">
    <property type="entry name" value="Galactose-binding domain-like"/>
    <property type="match status" value="1"/>
</dbReference>
<keyword evidence="3" id="KW-1185">Reference proteome</keyword>
<name>A0A9X1YNY2_9BURK</name>
<proteinExistence type="predicted"/>
<dbReference type="RefSeq" id="WP_275681072.1">
    <property type="nucleotide sequence ID" value="NZ_JAJLJH010000001.1"/>
</dbReference>
<feature type="chain" id="PRO_5040977908" description="PEP-CTERM protein-sorting domain-containing protein" evidence="1">
    <location>
        <begin position="25"/>
        <end position="240"/>
    </location>
</feature>
<gene>
    <name evidence="2" type="ORF">LPC04_04960</name>
</gene>
<sequence length="240" mass="24566">MRRSVLTSGLVLAFAASLSSAAFASAPNLVANGNFEAGNTGFTSGYAYSPGANTDEGQYTVRSNPFPWNGLFISGGDHTTGSGLMYVGNGSAVDGAVVWESTTIAVAPNTDYFFEAFVTDVCCSSPFPGNTPSILEFSVSGDSLGTATTNLALAGTWQGLSKAWNSGSSTSVTLSLINRNTARAGNDFAIDDIYLGTVSTVIPGVPEPDGCALMLLGAGVLVAVRRRAAERGGAGVRVPR</sequence>
<evidence type="ECO:0008006" key="4">
    <source>
        <dbReference type="Google" id="ProtNLM"/>
    </source>
</evidence>
<comment type="caution">
    <text evidence="2">The sequence shown here is derived from an EMBL/GenBank/DDBJ whole genome shotgun (WGS) entry which is preliminary data.</text>
</comment>
<dbReference type="EMBL" id="JAJLJH010000001">
    <property type="protein sequence ID" value="MCK9685056.1"/>
    <property type="molecule type" value="Genomic_DNA"/>
</dbReference>
<keyword evidence="1" id="KW-0732">Signal</keyword>
<dbReference type="AlphaFoldDB" id="A0A9X1YNY2"/>
<organism evidence="2 3">
    <name type="scientific">Scleromatobacter humisilvae</name>
    <dbReference type="NCBI Taxonomy" id="2897159"/>
    <lineage>
        <taxon>Bacteria</taxon>
        <taxon>Pseudomonadati</taxon>
        <taxon>Pseudomonadota</taxon>
        <taxon>Betaproteobacteria</taxon>
        <taxon>Burkholderiales</taxon>
        <taxon>Sphaerotilaceae</taxon>
        <taxon>Scleromatobacter</taxon>
    </lineage>
</organism>
<accession>A0A9X1YNY2</accession>
<dbReference type="Proteomes" id="UP001139353">
    <property type="component" value="Unassembled WGS sequence"/>
</dbReference>
<feature type="signal peptide" evidence="1">
    <location>
        <begin position="1"/>
        <end position="24"/>
    </location>
</feature>
<reference evidence="2" key="1">
    <citation type="submission" date="2021-11" db="EMBL/GenBank/DDBJ databases">
        <title>BS-T2-15 a new species belonging to the Comamonadaceae family isolated from the soil of a French oak forest.</title>
        <authorList>
            <person name="Mieszkin S."/>
            <person name="Alain K."/>
        </authorList>
    </citation>
    <scope>NUCLEOTIDE SEQUENCE</scope>
    <source>
        <strain evidence="2">BS-T2-15</strain>
    </source>
</reference>